<dbReference type="SUPFAM" id="SSF48403">
    <property type="entry name" value="Ankyrin repeat"/>
    <property type="match status" value="1"/>
</dbReference>
<dbReference type="SMART" id="SM00540">
    <property type="entry name" value="LEM"/>
    <property type="match status" value="1"/>
</dbReference>
<dbReference type="PANTHER" id="PTHR46427">
    <property type="entry name" value="ANKYRIN REPEAT AND LEM DOMAIN-CONTAINING PROTEIN 1"/>
    <property type="match status" value="1"/>
</dbReference>
<dbReference type="GO" id="GO:0004520">
    <property type="term" value="F:DNA endonuclease activity"/>
    <property type="evidence" value="ECO:0007669"/>
    <property type="project" value="TreeGrafter"/>
</dbReference>
<dbReference type="InterPro" id="IPR034998">
    <property type="entry name" value="ANKLE1"/>
</dbReference>
<dbReference type="SMART" id="SM00248">
    <property type="entry name" value="ANK"/>
    <property type="match status" value="4"/>
</dbReference>
<accession>A0A182JDG2</accession>
<proteinExistence type="predicted"/>
<dbReference type="GO" id="GO:0000724">
    <property type="term" value="P:double-strand break repair via homologous recombination"/>
    <property type="evidence" value="ECO:0007669"/>
    <property type="project" value="TreeGrafter"/>
</dbReference>
<dbReference type="PROSITE" id="PS50297">
    <property type="entry name" value="ANK_REP_REGION"/>
    <property type="match status" value="1"/>
</dbReference>
<dbReference type="CDD" id="cd12934">
    <property type="entry name" value="LEM"/>
    <property type="match status" value="1"/>
</dbReference>
<dbReference type="Pfam" id="PF12796">
    <property type="entry name" value="Ank_2"/>
    <property type="match status" value="1"/>
</dbReference>
<protein>
    <submittedName>
        <fullName evidence="2">Uncharacterized protein</fullName>
    </submittedName>
</protein>
<dbReference type="GO" id="GO:0005737">
    <property type="term" value="C:cytoplasm"/>
    <property type="evidence" value="ECO:0007669"/>
    <property type="project" value="TreeGrafter"/>
</dbReference>
<dbReference type="GO" id="GO:0005654">
    <property type="term" value="C:nucleoplasm"/>
    <property type="evidence" value="ECO:0007669"/>
    <property type="project" value="TreeGrafter"/>
</dbReference>
<evidence type="ECO:0000313" key="2">
    <source>
        <dbReference type="EnsemblMetazoa" id="AATE016000-PA.1"/>
    </source>
</evidence>
<dbReference type="InterPro" id="IPR036770">
    <property type="entry name" value="Ankyrin_rpt-contain_sf"/>
</dbReference>
<dbReference type="Pfam" id="PF03020">
    <property type="entry name" value="LEM"/>
    <property type="match status" value="1"/>
</dbReference>
<dbReference type="EnsemblMetazoa" id="AATE016000-RA">
    <property type="protein sequence ID" value="AATE016000-PA.1"/>
    <property type="gene ID" value="AATE016000"/>
</dbReference>
<dbReference type="SUPFAM" id="SSF63451">
    <property type="entry name" value="LEM domain"/>
    <property type="match status" value="1"/>
</dbReference>
<dbReference type="PROSITE" id="PS50088">
    <property type="entry name" value="ANK_REPEAT"/>
    <property type="match status" value="1"/>
</dbReference>
<dbReference type="PROSITE" id="PS50954">
    <property type="entry name" value="LEM"/>
    <property type="match status" value="1"/>
</dbReference>
<dbReference type="InterPro" id="IPR002110">
    <property type="entry name" value="Ankyrin_rpt"/>
</dbReference>
<dbReference type="CDD" id="cd10454">
    <property type="entry name" value="GIY-YIG_COG3680_Meta"/>
    <property type="match status" value="1"/>
</dbReference>
<dbReference type="GO" id="GO:0000712">
    <property type="term" value="P:resolution of meiotic recombination intermediates"/>
    <property type="evidence" value="ECO:0007669"/>
    <property type="project" value="TreeGrafter"/>
</dbReference>
<name>A0A182JDG2_ANOAO</name>
<dbReference type="VEuPathDB" id="VectorBase:AATE016000"/>
<dbReference type="Gene3D" id="1.25.40.20">
    <property type="entry name" value="Ankyrin repeat-containing domain"/>
    <property type="match status" value="1"/>
</dbReference>
<dbReference type="PANTHER" id="PTHR46427:SF1">
    <property type="entry name" value="ANKYRIN REPEAT AND LEM DOMAIN-CONTAINING PROTEIN 1"/>
    <property type="match status" value="1"/>
</dbReference>
<dbReference type="Gene3D" id="1.10.720.40">
    <property type="match status" value="1"/>
</dbReference>
<dbReference type="AlphaFoldDB" id="A0A182JDG2"/>
<dbReference type="InterPro" id="IPR011015">
    <property type="entry name" value="LEM/LEM-like_dom_sf"/>
</dbReference>
<reference evidence="2" key="1">
    <citation type="submission" date="2022-08" db="UniProtKB">
        <authorList>
            <consortium name="EnsemblMetazoa"/>
        </authorList>
    </citation>
    <scope>IDENTIFICATION</scope>
    <source>
        <strain evidence="2">EBRO</strain>
    </source>
</reference>
<dbReference type="STRING" id="41427.A0A182JDG2"/>
<dbReference type="InterPro" id="IPR003887">
    <property type="entry name" value="LEM_dom"/>
</dbReference>
<feature type="region of interest" description="Disordered" evidence="1">
    <location>
        <begin position="634"/>
        <end position="653"/>
    </location>
</feature>
<organism evidence="2">
    <name type="scientific">Anopheles atroparvus</name>
    <name type="common">European mosquito</name>
    <dbReference type="NCBI Taxonomy" id="41427"/>
    <lineage>
        <taxon>Eukaryota</taxon>
        <taxon>Metazoa</taxon>
        <taxon>Ecdysozoa</taxon>
        <taxon>Arthropoda</taxon>
        <taxon>Hexapoda</taxon>
        <taxon>Insecta</taxon>
        <taxon>Pterygota</taxon>
        <taxon>Neoptera</taxon>
        <taxon>Endopterygota</taxon>
        <taxon>Diptera</taxon>
        <taxon>Nematocera</taxon>
        <taxon>Culicoidea</taxon>
        <taxon>Culicidae</taxon>
        <taxon>Anophelinae</taxon>
        <taxon>Anopheles</taxon>
    </lineage>
</organism>
<sequence length="806" mass="90788">MSRAELHLALCLIDAIDDANLEALGLLLTKHKANPNTMLLEKDVAPMHLVVGAEEAVFAEQATELMLQHGGDPNLPTEDQMLTPLHAAASIGRVGVVRLLLAAGGNVERLDEDDRTPIQHAIEEGHFAVVRLIQDHVFEKKIERKRKQLLLEQQHQGNHPSEHSAILSPSIMRHMKSYAGFLPATHSTRLQASTVSALQQLEERTLTPNKIHYNFNVTSPYYVNITHRRKDRHKPLKNNSVTQELFPAEPMPDRENISPVETHMLLEEQQQQGKMKEREVETTLADVFTNKRTNLFELTERNLENFTRNDESIGRRTSFIESWREKIADIRDRSSVSRRLDDIDRILNSFSESKVSELEETFVTAAEHPSEETVIVQLSEEYLHTDDEAGVIFREKKMMTAPVFAMPAAPPRAPVPIPKLKVISEGGKVIFEQSMQANGRTGSPPAAVGLNQSLTSQSTAVTLPPMDYDTDALRAELTNYGEPPGPITKHTKKLYLRKLIKFRRHPERLAAANTKGSHTVPNYSVELLASVRKEETFKNILDHQCLEHEMTSEFLSTNSKTVRNFREGHLKKSFIYLLLDPRLSDNLPAQQKHLPQHELWRRFLASIFYVGKGKSSRPYSHLYDAMKLYHQRDAAGSSSGEGGQTTCSDPEAGGGNLMIEEEKIIFQCTTANEAQRNHPRGTGGGDQQIRRHCQLMSSKIVTNRTQLAADSQKLNRIIDVWCAGKGVVCLHVFHNVMPAEAYTREAAIIDALGLQNLTNQKRGDYYGQSVSWPMKKRKLLGILLLYKAMLIFLAEGETQLLPSDLI</sequence>
<dbReference type="Pfam" id="PF22945">
    <property type="entry name" value="LEM-3_GIY-YIG"/>
    <property type="match status" value="2"/>
</dbReference>
<evidence type="ECO:0000256" key="1">
    <source>
        <dbReference type="SAM" id="MobiDB-lite"/>
    </source>
</evidence>